<sequence length="68" mass="7444">MPFSSIKDIPEGSREVMGEEIESPVPQAQGQAPTADLVAARNAFHNVFFTMTSQMFDQFMGTAQAPRP</sequence>
<protein>
    <submittedName>
        <fullName evidence="1">Uncharacterized protein</fullName>
    </submittedName>
</protein>
<organism evidence="1 2">
    <name type="scientific">Gossypium stocksii</name>
    <dbReference type="NCBI Taxonomy" id="47602"/>
    <lineage>
        <taxon>Eukaryota</taxon>
        <taxon>Viridiplantae</taxon>
        <taxon>Streptophyta</taxon>
        <taxon>Embryophyta</taxon>
        <taxon>Tracheophyta</taxon>
        <taxon>Spermatophyta</taxon>
        <taxon>Magnoliopsida</taxon>
        <taxon>eudicotyledons</taxon>
        <taxon>Gunneridae</taxon>
        <taxon>Pentapetalae</taxon>
        <taxon>rosids</taxon>
        <taxon>malvids</taxon>
        <taxon>Malvales</taxon>
        <taxon>Malvaceae</taxon>
        <taxon>Malvoideae</taxon>
        <taxon>Gossypium</taxon>
    </lineage>
</organism>
<reference evidence="1 2" key="1">
    <citation type="journal article" date="2021" name="Plant Biotechnol. J.">
        <title>Multi-omics assisted identification of the key and species-specific regulatory components of drought-tolerant mechanisms in Gossypium stocksii.</title>
        <authorList>
            <person name="Yu D."/>
            <person name="Ke L."/>
            <person name="Zhang D."/>
            <person name="Wu Y."/>
            <person name="Sun Y."/>
            <person name="Mei J."/>
            <person name="Sun J."/>
            <person name="Sun Y."/>
        </authorList>
    </citation>
    <scope>NUCLEOTIDE SEQUENCE [LARGE SCALE GENOMIC DNA]</scope>
    <source>
        <strain evidence="2">cv. E1</strain>
        <tissue evidence="1">Leaf</tissue>
    </source>
</reference>
<name>A0A9D3V7A5_9ROSI</name>
<accession>A0A9D3V7A5</accession>
<gene>
    <name evidence="1" type="ORF">J1N35_025221</name>
</gene>
<evidence type="ECO:0000313" key="1">
    <source>
        <dbReference type="EMBL" id="KAH1072893.1"/>
    </source>
</evidence>
<dbReference type="Proteomes" id="UP000828251">
    <property type="component" value="Unassembled WGS sequence"/>
</dbReference>
<dbReference type="AlphaFoldDB" id="A0A9D3V7A5"/>
<proteinExistence type="predicted"/>
<dbReference type="EMBL" id="JAIQCV010000008">
    <property type="protein sequence ID" value="KAH1072893.1"/>
    <property type="molecule type" value="Genomic_DNA"/>
</dbReference>
<evidence type="ECO:0000313" key="2">
    <source>
        <dbReference type="Proteomes" id="UP000828251"/>
    </source>
</evidence>
<comment type="caution">
    <text evidence="1">The sequence shown here is derived from an EMBL/GenBank/DDBJ whole genome shotgun (WGS) entry which is preliminary data.</text>
</comment>
<keyword evidence="2" id="KW-1185">Reference proteome</keyword>